<dbReference type="Proteomes" id="UP001519460">
    <property type="component" value="Unassembled WGS sequence"/>
</dbReference>
<gene>
    <name evidence="2" type="ORF">BaRGS_00040488</name>
</gene>
<name>A0ABD0J0X6_9CAEN</name>
<comment type="caution">
    <text evidence="2">The sequence shown here is derived from an EMBL/GenBank/DDBJ whole genome shotgun (WGS) entry which is preliminary data.</text>
</comment>
<accession>A0ABD0J0X6</accession>
<sequence length="182" mass="20451">VWLRPRLVKSKQWRDTAVRERTRPMATHPQSSLECGVHEAELKQDWTSRLPLPTSTTNTVYSRYGLLPLRSTPAYYVPASAATPALPLLKQHYSNYSRCSEHRTAGRSAGQAGRSRRQFGNSGHLSTAELKSLRGRTKGAYDIQLRNLIGHNAAANNIFPISTRLSPRRSERGRESERGGDR</sequence>
<feature type="region of interest" description="Disordered" evidence="1">
    <location>
        <begin position="100"/>
        <end position="130"/>
    </location>
</feature>
<dbReference type="AlphaFoldDB" id="A0ABD0J0X6"/>
<evidence type="ECO:0000313" key="2">
    <source>
        <dbReference type="EMBL" id="KAK7443004.1"/>
    </source>
</evidence>
<feature type="compositionally biased region" description="Basic and acidic residues" evidence="1">
    <location>
        <begin position="168"/>
        <end position="182"/>
    </location>
</feature>
<organism evidence="2 3">
    <name type="scientific">Batillaria attramentaria</name>
    <dbReference type="NCBI Taxonomy" id="370345"/>
    <lineage>
        <taxon>Eukaryota</taxon>
        <taxon>Metazoa</taxon>
        <taxon>Spiralia</taxon>
        <taxon>Lophotrochozoa</taxon>
        <taxon>Mollusca</taxon>
        <taxon>Gastropoda</taxon>
        <taxon>Caenogastropoda</taxon>
        <taxon>Sorbeoconcha</taxon>
        <taxon>Cerithioidea</taxon>
        <taxon>Batillariidae</taxon>
        <taxon>Batillaria</taxon>
    </lineage>
</organism>
<protein>
    <submittedName>
        <fullName evidence="2">Uncharacterized protein</fullName>
    </submittedName>
</protein>
<evidence type="ECO:0000313" key="3">
    <source>
        <dbReference type="Proteomes" id="UP001519460"/>
    </source>
</evidence>
<reference evidence="2 3" key="1">
    <citation type="journal article" date="2023" name="Sci. Data">
        <title>Genome assembly of the Korean intertidal mud-creeper Batillaria attramentaria.</title>
        <authorList>
            <person name="Patra A.K."/>
            <person name="Ho P.T."/>
            <person name="Jun S."/>
            <person name="Lee S.J."/>
            <person name="Kim Y."/>
            <person name="Won Y.J."/>
        </authorList>
    </citation>
    <scope>NUCLEOTIDE SEQUENCE [LARGE SCALE GENOMIC DNA]</scope>
    <source>
        <strain evidence="2">Wonlab-2016</strain>
    </source>
</reference>
<keyword evidence="3" id="KW-1185">Reference proteome</keyword>
<dbReference type="EMBL" id="JACVVK020000825">
    <property type="protein sequence ID" value="KAK7443004.1"/>
    <property type="molecule type" value="Genomic_DNA"/>
</dbReference>
<proteinExistence type="predicted"/>
<evidence type="ECO:0000256" key="1">
    <source>
        <dbReference type="SAM" id="MobiDB-lite"/>
    </source>
</evidence>
<feature type="region of interest" description="Disordered" evidence="1">
    <location>
        <begin position="160"/>
        <end position="182"/>
    </location>
</feature>
<feature type="non-terminal residue" evidence="2">
    <location>
        <position position="1"/>
    </location>
</feature>